<keyword evidence="2" id="KW-1185">Reference proteome</keyword>
<name>A0AAD1SEN1_PELCU</name>
<organism evidence="1 2">
    <name type="scientific">Pelobates cultripes</name>
    <name type="common">Western spadefoot toad</name>
    <dbReference type="NCBI Taxonomy" id="61616"/>
    <lineage>
        <taxon>Eukaryota</taxon>
        <taxon>Metazoa</taxon>
        <taxon>Chordata</taxon>
        <taxon>Craniata</taxon>
        <taxon>Vertebrata</taxon>
        <taxon>Euteleostomi</taxon>
        <taxon>Amphibia</taxon>
        <taxon>Batrachia</taxon>
        <taxon>Anura</taxon>
        <taxon>Pelobatoidea</taxon>
        <taxon>Pelobatidae</taxon>
        <taxon>Pelobates</taxon>
    </lineage>
</organism>
<protein>
    <submittedName>
        <fullName evidence="1">Uncharacterized protein</fullName>
    </submittedName>
</protein>
<sequence length="571" mass="64121">MSVTVLNVTETLKRGFYSAFYSTSAHLCITSRYLSNYSKWLPTVTYPPHQPIPQPLLKMASNCHISTSPADTSATTQNGFRLSHIQLTSRYLSNYSKWLPAVTYPPHQPIPQQLLKMASDCHISTSLADTSATTQNGFQLSHIQLTSRYLSHYSKWLPAVTYPTHQPISQQLLKMASNCHISTSPADTSATTQNGFRLSHIQLTSRYLSNYSKWLPTVPYPPHQPIPQPLLKMASNCHISNSPADTSATTQNGFQLSHIQLTSRYLSHYSKWLPTVTYPPHCHISTSLADTSATTQNGFQLSHIHLTSRYLSHYSKWLPAVTYPPHQPIPQPLLNRLPTVTYPPHQPIPQPLLKMASNCHISTSLADTSATTQNGFQLSHIHLTSRYLSHYSKWLPLLHPPSMSRYPPPSRYLATTQNGFQLSYISTTSLYLSHYQNGFPHIHLTSHTSATNRFPTCHISTSTSRIPHTTKMASNCHIFTSFITSHYSKWLPTVTYPPHQPIPQPLLKMASGCHISTSPADTSATTQNGFRLSHIHLTSRYLSHYSGRHGNRESDTQLVTEEEQCCVFTGL</sequence>
<gene>
    <name evidence="1" type="ORF">PECUL_23A035022</name>
</gene>
<evidence type="ECO:0000313" key="1">
    <source>
        <dbReference type="EMBL" id="CAH2297188.1"/>
    </source>
</evidence>
<accession>A0AAD1SEN1</accession>
<evidence type="ECO:0000313" key="2">
    <source>
        <dbReference type="Proteomes" id="UP001295444"/>
    </source>
</evidence>
<dbReference type="EMBL" id="OW240916">
    <property type="protein sequence ID" value="CAH2297188.1"/>
    <property type="molecule type" value="Genomic_DNA"/>
</dbReference>
<dbReference type="Proteomes" id="UP001295444">
    <property type="component" value="Chromosome 05"/>
</dbReference>
<reference evidence="1" key="1">
    <citation type="submission" date="2022-03" db="EMBL/GenBank/DDBJ databases">
        <authorList>
            <person name="Alioto T."/>
            <person name="Alioto T."/>
            <person name="Gomez Garrido J."/>
        </authorList>
    </citation>
    <scope>NUCLEOTIDE SEQUENCE</scope>
</reference>
<dbReference type="AlphaFoldDB" id="A0AAD1SEN1"/>
<proteinExistence type="predicted"/>